<evidence type="ECO:0000313" key="2">
    <source>
        <dbReference type="Proteomes" id="UP000808349"/>
    </source>
</evidence>
<dbReference type="EMBL" id="JADKFW010000009">
    <property type="protein sequence ID" value="MBK9718286.1"/>
    <property type="molecule type" value="Genomic_DNA"/>
</dbReference>
<name>A0A9D7XF43_9BACT</name>
<organism evidence="1 2">
    <name type="scientific">Candidatus Defluviibacterium haderslevense</name>
    <dbReference type="NCBI Taxonomy" id="2981993"/>
    <lineage>
        <taxon>Bacteria</taxon>
        <taxon>Pseudomonadati</taxon>
        <taxon>Bacteroidota</taxon>
        <taxon>Saprospiria</taxon>
        <taxon>Saprospirales</taxon>
        <taxon>Saprospiraceae</taxon>
        <taxon>Candidatus Defluviibacterium</taxon>
    </lineage>
</organism>
<dbReference type="AlphaFoldDB" id="A0A9D7XF43"/>
<gene>
    <name evidence="1" type="ORF">IPO85_12400</name>
</gene>
<protein>
    <submittedName>
        <fullName evidence="1">Uncharacterized protein</fullName>
    </submittedName>
</protein>
<comment type="caution">
    <text evidence="1">The sequence shown here is derived from an EMBL/GenBank/DDBJ whole genome shotgun (WGS) entry which is preliminary data.</text>
</comment>
<dbReference type="Proteomes" id="UP000808349">
    <property type="component" value="Unassembled WGS sequence"/>
</dbReference>
<evidence type="ECO:0000313" key="1">
    <source>
        <dbReference type="EMBL" id="MBK9718286.1"/>
    </source>
</evidence>
<accession>A0A9D7XF43</accession>
<reference evidence="1 2" key="1">
    <citation type="submission" date="2020-10" db="EMBL/GenBank/DDBJ databases">
        <title>Connecting structure to function with the recovery of over 1000 high-quality activated sludge metagenome-assembled genomes encoding full-length rRNA genes using long-read sequencing.</title>
        <authorList>
            <person name="Singleton C.M."/>
            <person name="Petriglieri F."/>
            <person name="Kristensen J.M."/>
            <person name="Kirkegaard R.H."/>
            <person name="Michaelsen T.Y."/>
            <person name="Andersen M.H."/>
            <person name="Karst S.M."/>
            <person name="Dueholm M.S."/>
            <person name="Nielsen P.H."/>
            <person name="Albertsen M."/>
        </authorList>
    </citation>
    <scope>NUCLEOTIDE SEQUENCE [LARGE SCALE GENOMIC DNA]</scope>
    <source>
        <strain evidence="1">Ribe_18-Q3-R11-54_BAT3C.373</strain>
    </source>
</reference>
<proteinExistence type="predicted"/>
<sequence length="545" mass="61030">MLKKIFIGFGFVLIAWYSASGQVKNSIDVEYTSLCMIDSISASSQVYFTRVFNNSIKSNTYDINQAGTGAYTVVGTPKPCPYSNVVKECWLKQQTVNFINYVYSADPEFENEDAWIVDWIYVEQKSVSSFANSNTPLLNTQHVPLAYPYGNTQAEADRFTHDLKLWLDCMGICYKDDNPDNTEATPTGLNTAYPSLNGLRVSVTVFGIEFVNIYYSRNFTDPGRYTYLRSGTKTTVISLLCDQPFDLYRRISDGQPAWGVNYKGVVEYPPYTGLLTKVSCDFLDNRRDDCSRPSGSNETWIAAVDTPLCNYYLNIPANENILSLWLRGVNILSGTYEPDGAGSAGKDVQDLTDTINNYIFKQNGLGKFAINNIQSGQFGWRVTGKYSNYTFDSVLTNIKTYYPSINGCVNYKIYQVTRNDLGGILTCIDEQGDRRYLPESAVQVFGNDINSVFDCQNQNRVGAEHVTVTARVYDLSKYHYFSYYVVVSGGNAITFKNRTGGTETITNLAAGFNDNMTAESKCNYLKGTITINPGASGRIKVTYIW</sequence>